<dbReference type="SUPFAM" id="SSF53613">
    <property type="entry name" value="Ribokinase-like"/>
    <property type="match status" value="1"/>
</dbReference>
<dbReference type="InterPro" id="IPR029056">
    <property type="entry name" value="Ribokinase-like"/>
</dbReference>
<dbReference type="GO" id="GO:0009024">
    <property type="term" value="F:tagatose-6-phosphate kinase activity"/>
    <property type="evidence" value="ECO:0007669"/>
    <property type="project" value="UniProtKB-EC"/>
</dbReference>
<evidence type="ECO:0000256" key="6">
    <source>
        <dbReference type="PIRNR" id="PIRNR000535"/>
    </source>
</evidence>
<dbReference type="GO" id="GO:0005524">
    <property type="term" value="F:ATP binding"/>
    <property type="evidence" value="ECO:0007669"/>
    <property type="project" value="UniProtKB-KW"/>
</dbReference>
<protein>
    <recommendedName>
        <fullName evidence="6">Tagatose-6-phosphate kinase</fullName>
        <ecNumber evidence="6">2.7.1.144</ecNumber>
    </recommendedName>
</protein>
<keyword evidence="9" id="KW-1185">Reference proteome</keyword>
<evidence type="ECO:0000313" key="8">
    <source>
        <dbReference type="EMBL" id="CQR73066.1"/>
    </source>
</evidence>
<evidence type="ECO:0000313" key="9">
    <source>
        <dbReference type="Proteomes" id="UP000049855"/>
    </source>
</evidence>
<dbReference type="Gene3D" id="3.40.1190.20">
    <property type="match status" value="1"/>
</dbReference>
<dbReference type="GO" id="GO:0016052">
    <property type="term" value="P:carbohydrate catabolic process"/>
    <property type="evidence" value="ECO:0007669"/>
    <property type="project" value="UniProtKB-ARBA"/>
</dbReference>
<dbReference type="GO" id="GO:0005829">
    <property type="term" value="C:cytosol"/>
    <property type="evidence" value="ECO:0007669"/>
    <property type="project" value="TreeGrafter"/>
</dbReference>
<sequence>MKPYVVTVTLNPAIDKTVIVDKLQIGGLNRVQSVRMDPGGKGINVARVLHQFGVPVTATGLIAGAQGQTLLQYLAVERITANFLTIAGETRTNLKVVDASSNITTEINEAGFVVGEKEINTFKIQLAKLLEGASYLVLSGSLPPQVEYGIYRELTVIAKSKNVKTILDADDEALFSGIQAAPFAIKPNIHELGKLAGREMADDQDIIHAAREIMEKGIELIIVSMGAQGAIILDREETYRVRTGSIVPQSTVGAGDSMVAVLAYSLLNQYSLAETAQWVTAAGTITASKPGTQVCSLVEVQQFLHNVQVERM</sequence>
<evidence type="ECO:0000256" key="3">
    <source>
        <dbReference type="ARBA" id="ARBA00022741"/>
    </source>
</evidence>
<dbReference type="EC" id="2.7.1.144" evidence="6"/>
<evidence type="ECO:0000256" key="2">
    <source>
        <dbReference type="ARBA" id="ARBA00022679"/>
    </source>
</evidence>
<gene>
    <name evidence="8" type="ORF">SpAn4DRAFT_2298</name>
</gene>
<organism evidence="8 9">
    <name type="scientific">Sporomusa ovata</name>
    <dbReference type="NCBI Taxonomy" id="2378"/>
    <lineage>
        <taxon>Bacteria</taxon>
        <taxon>Bacillati</taxon>
        <taxon>Bacillota</taxon>
        <taxon>Negativicutes</taxon>
        <taxon>Selenomonadales</taxon>
        <taxon>Sporomusaceae</taxon>
        <taxon>Sporomusa</taxon>
    </lineage>
</organism>
<dbReference type="InterPro" id="IPR017583">
    <property type="entry name" value="Tagatose/fructose_Pkinase"/>
</dbReference>
<dbReference type="Proteomes" id="UP000049855">
    <property type="component" value="Unassembled WGS sequence"/>
</dbReference>
<dbReference type="GO" id="GO:0044281">
    <property type="term" value="P:small molecule metabolic process"/>
    <property type="evidence" value="ECO:0007669"/>
    <property type="project" value="UniProtKB-ARBA"/>
</dbReference>
<dbReference type="GO" id="GO:0005988">
    <property type="term" value="P:lactose metabolic process"/>
    <property type="evidence" value="ECO:0007669"/>
    <property type="project" value="UniProtKB-KW"/>
</dbReference>
<evidence type="ECO:0000256" key="1">
    <source>
        <dbReference type="ARBA" id="ARBA00005380"/>
    </source>
</evidence>
<dbReference type="FunFam" id="3.40.1190.20:FF:000001">
    <property type="entry name" value="Phosphofructokinase"/>
    <property type="match status" value="1"/>
</dbReference>
<keyword evidence="6" id="KW-0423">Lactose metabolism</keyword>
<dbReference type="CDD" id="cd01164">
    <property type="entry name" value="FruK_PfkB_like"/>
    <property type="match status" value="1"/>
</dbReference>
<evidence type="ECO:0000256" key="5">
    <source>
        <dbReference type="ARBA" id="ARBA00022840"/>
    </source>
</evidence>
<dbReference type="PANTHER" id="PTHR46566">
    <property type="entry name" value="1-PHOSPHOFRUCTOKINASE-RELATED"/>
    <property type="match status" value="1"/>
</dbReference>
<comment type="similarity">
    <text evidence="1">Belongs to the carbohydrate kinase pfkB family.</text>
</comment>
<dbReference type="InterPro" id="IPR011611">
    <property type="entry name" value="PfkB_dom"/>
</dbReference>
<keyword evidence="2 6" id="KW-0808">Transferase</keyword>
<evidence type="ECO:0000256" key="4">
    <source>
        <dbReference type="ARBA" id="ARBA00022777"/>
    </source>
</evidence>
<comment type="catalytic activity">
    <reaction evidence="6">
        <text>D-tagatofuranose 6-phosphate + ATP = D-tagatofuranose 1,6-bisphosphate + ADP + H(+)</text>
        <dbReference type="Rhea" id="RHEA:12420"/>
        <dbReference type="ChEBI" id="CHEBI:15378"/>
        <dbReference type="ChEBI" id="CHEBI:30616"/>
        <dbReference type="ChEBI" id="CHEBI:58694"/>
        <dbReference type="ChEBI" id="CHEBI:58695"/>
        <dbReference type="ChEBI" id="CHEBI:456216"/>
        <dbReference type="EC" id="2.7.1.144"/>
    </reaction>
</comment>
<accession>A0A0U1L081</accession>
<dbReference type="PIRSF" id="PIRSF000535">
    <property type="entry name" value="1PFK/6PFK/LacC"/>
    <property type="match status" value="1"/>
</dbReference>
<dbReference type="InterPro" id="IPR022463">
    <property type="entry name" value="1-PFruKinase"/>
</dbReference>
<dbReference type="NCBIfam" id="TIGR03168">
    <property type="entry name" value="1-PFK"/>
    <property type="match status" value="1"/>
</dbReference>
<dbReference type="PANTHER" id="PTHR46566:SF2">
    <property type="entry name" value="ATP-DEPENDENT 6-PHOSPHOFRUCTOKINASE ISOZYME 2"/>
    <property type="match status" value="1"/>
</dbReference>
<dbReference type="AlphaFoldDB" id="A0A0U1L081"/>
<dbReference type="GO" id="GO:2001059">
    <property type="term" value="P:D-tagatose 6-phosphate catabolic process"/>
    <property type="evidence" value="ECO:0007669"/>
    <property type="project" value="UniProtKB-UniPathway"/>
</dbReference>
<keyword evidence="3 6" id="KW-0547">Nucleotide-binding</keyword>
<dbReference type="UniPathway" id="UPA00704">
    <property type="reaction ID" value="UER00715"/>
</dbReference>
<keyword evidence="5 6" id="KW-0067">ATP-binding</keyword>
<comment type="pathway">
    <text evidence="6">Carbohydrate metabolism; D-tagatose 6-phosphate degradation; D-glyceraldehyde 3-phosphate and glycerone phosphate from D-tagatose 6-phosphate: step 1/2.</text>
</comment>
<proteinExistence type="inferred from homology"/>
<name>A0A0U1L081_9FIRM</name>
<feature type="domain" description="Carbohydrate kinase PfkB" evidence="7">
    <location>
        <begin position="20"/>
        <end position="295"/>
    </location>
</feature>
<reference evidence="9" key="1">
    <citation type="submission" date="2015-03" db="EMBL/GenBank/DDBJ databases">
        <authorList>
            <person name="Nijsse Bart"/>
        </authorList>
    </citation>
    <scope>NUCLEOTIDE SEQUENCE [LARGE SCALE GENOMIC DNA]</scope>
</reference>
<dbReference type="RefSeq" id="WP_021167874.1">
    <property type="nucleotide sequence ID" value="NZ_CTRP01000012.1"/>
</dbReference>
<dbReference type="EMBL" id="CTRP01000012">
    <property type="protein sequence ID" value="CQR73066.1"/>
    <property type="molecule type" value="Genomic_DNA"/>
</dbReference>
<comment type="similarity">
    <text evidence="6">Belongs to the carbohydrate kinase PfkB family. LacC subfamily.</text>
</comment>
<keyword evidence="4 8" id="KW-0418">Kinase</keyword>
<evidence type="ECO:0000259" key="7">
    <source>
        <dbReference type="Pfam" id="PF00294"/>
    </source>
</evidence>
<dbReference type="GO" id="GO:0008662">
    <property type="term" value="F:1-phosphofructokinase activity"/>
    <property type="evidence" value="ECO:0007669"/>
    <property type="project" value="InterPro"/>
</dbReference>
<dbReference type="NCBIfam" id="TIGR03828">
    <property type="entry name" value="pfkB"/>
    <property type="match status" value="1"/>
</dbReference>
<dbReference type="Pfam" id="PF00294">
    <property type="entry name" value="PfkB"/>
    <property type="match status" value="1"/>
</dbReference>